<name>A0A933GK16_UNCTE</name>
<comment type="caution">
    <text evidence="2">The sequence shown here is derived from an EMBL/GenBank/DDBJ whole genome shotgun (WGS) entry which is preliminary data.</text>
</comment>
<gene>
    <name evidence="2" type="ORF">HY730_00635</name>
</gene>
<accession>A0A933GK16</accession>
<keyword evidence="1" id="KW-1133">Transmembrane helix</keyword>
<dbReference type="AlphaFoldDB" id="A0A933GK16"/>
<keyword evidence="1" id="KW-0812">Transmembrane</keyword>
<evidence type="ECO:0000313" key="3">
    <source>
        <dbReference type="Proteomes" id="UP000772181"/>
    </source>
</evidence>
<keyword evidence="1" id="KW-0472">Membrane</keyword>
<evidence type="ECO:0000256" key="1">
    <source>
        <dbReference type="SAM" id="Phobius"/>
    </source>
</evidence>
<feature type="transmembrane region" description="Helical" evidence="1">
    <location>
        <begin position="35"/>
        <end position="52"/>
    </location>
</feature>
<feature type="transmembrane region" description="Helical" evidence="1">
    <location>
        <begin position="12"/>
        <end position="29"/>
    </location>
</feature>
<feature type="transmembrane region" description="Helical" evidence="1">
    <location>
        <begin position="116"/>
        <end position="137"/>
    </location>
</feature>
<sequence length="217" mass="24205">MGLIKAIKDGKLIRGGILLVLAISPLPFGSVQIGVFSWMEMIILALFALWLVKVWMKGFSQHSDYSDEAGWGHFDSNGHDEDHHSSHGLESAELIHGTLDANEHKSRHRMRYRSRILTNPLNVVLGLLLLLIIFQLIPWPRMLINFFSSATDLMYQDTLPNPYRLRNLEGLVQATADVSQNRPEGSKDIEQVNESNLGMAASQGDLSPGILLEPLPA</sequence>
<organism evidence="2 3">
    <name type="scientific">Tectimicrobiota bacterium</name>
    <dbReference type="NCBI Taxonomy" id="2528274"/>
    <lineage>
        <taxon>Bacteria</taxon>
        <taxon>Pseudomonadati</taxon>
        <taxon>Nitrospinota/Tectimicrobiota group</taxon>
        <taxon>Candidatus Tectimicrobiota</taxon>
    </lineage>
</organism>
<reference evidence="2" key="1">
    <citation type="submission" date="2020-07" db="EMBL/GenBank/DDBJ databases">
        <title>Huge and variable diversity of episymbiotic CPR bacteria and DPANN archaea in groundwater ecosystems.</title>
        <authorList>
            <person name="He C.Y."/>
            <person name="Keren R."/>
            <person name="Whittaker M."/>
            <person name="Farag I.F."/>
            <person name="Doudna J."/>
            <person name="Cate J.H.D."/>
            <person name="Banfield J.F."/>
        </authorList>
    </citation>
    <scope>NUCLEOTIDE SEQUENCE</scope>
    <source>
        <strain evidence="2">NC_groundwater_1482_Ag_S-0.65um_47_24</strain>
    </source>
</reference>
<dbReference type="EMBL" id="JACQWF010000028">
    <property type="protein sequence ID" value="MBI4594866.1"/>
    <property type="molecule type" value="Genomic_DNA"/>
</dbReference>
<evidence type="ECO:0000313" key="2">
    <source>
        <dbReference type="EMBL" id="MBI4594866.1"/>
    </source>
</evidence>
<dbReference type="Proteomes" id="UP000772181">
    <property type="component" value="Unassembled WGS sequence"/>
</dbReference>
<protein>
    <submittedName>
        <fullName evidence="2">Uncharacterized protein</fullName>
    </submittedName>
</protein>
<proteinExistence type="predicted"/>